<dbReference type="Pfam" id="PF00512">
    <property type="entry name" value="HisKA"/>
    <property type="match status" value="1"/>
</dbReference>
<dbReference type="NCBIfam" id="NF040691">
    <property type="entry name" value="MtrAB_MtrB"/>
    <property type="match status" value="1"/>
</dbReference>
<dbReference type="SUPFAM" id="SSF55874">
    <property type="entry name" value="ATPase domain of HSP90 chaperone/DNA topoisomerase II/histidine kinase"/>
    <property type="match status" value="1"/>
</dbReference>
<dbReference type="InterPro" id="IPR036890">
    <property type="entry name" value="HATPase_C_sf"/>
</dbReference>
<keyword evidence="10" id="KW-0067">ATP-binding</keyword>
<evidence type="ECO:0000256" key="11">
    <source>
        <dbReference type="ARBA" id="ARBA00022989"/>
    </source>
</evidence>
<keyword evidence="12" id="KW-0902">Two-component regulatory system</keyword>
<sequence length="540" mass="58288">MVDWRSWRSWPQRVGRAWRESLQFRTVLISLGLSSVAILLTGLYLSVSISNNLFQARLDQVLGESSRAVASAQQLVDASDATDRAAMLSVMNSARNALSAGSSNRLVAGFRVPGQEPSAIAPLDFVPSTLRTGVITPELQQQVRANGDEQFWQSVSLPTPEGGSVPGIVVGSQLVLPTAGRYEIYIAYSLADAEQTLGFVQQTAGVAAVALLLLMGAVTWVVVRFVVTPIRVAAEVSQRLAAGELEVRIPEKGEDVIATLARSFNGMADSLQAQIQKLADLSEVQQRFVSDVSHELRTPLTTIRLAGDVLYDQRGTFPPATERTAELLHTQVQRFELLLSDLLEISRYDAGSVALDLEPTSLVHIVEESMESMSRLAAQNGTELSLVAPGGHLPAELDPRRIRRIVNNLLGNAIEHSEGKPIVLFVDSTATAVALTVRDYGIGMKKEEAARVFDRFWRADPSRKRTIGGTGLGLPISLEDALVHGGTIDVWSAPGAGSAFRVTLPRVHGRPMGESPLPLPPEDAGHSRPEPARTEEGDTP</sequence>
<evidence type="ECO:0000313" key="20">
    <source>
        <dbReference type="Proteomes" id="UP000058305"/>
    </source>
</evidence>
<dbReference type="OrthoDB" id="9786919at2"/>
<dbReference type="EMBL" id="CP014145">
    <property type="protein sequence ID" value="AMB57869.1"/>
    <property type="molecule type" value="Genomic_DNA"/>
</dbReference>
<evidence type="ECO:0000256" key="13">
    <source>
        <dbReference type="ARBA" id="ARBA00023136"/>
    </source>
</evidence>
<keyword evidence="20" id="KW-1185">Reference proteome</keyword>
<dbReference type="InterPro" id="IPR047669">
    <property type="entry name" value="MtrAB_MtrB"/>
</dbReference>
<keyword evidence="11 16" id="KW-1133">Transmembrane helix</keyword>
<organism evidence="19 20">
    <name type="scientific">Microterricola viridarii</name>
    <dbReference type="NCBI Taxonomy" id="412690"/>
    <lineage>
        <taxon>Bacteria</taxon>
        <taxon>Bacillati</taxon>
        <taxon>Actinomycetota</taxon>
        <taxon>Actinomycetes</taxon>
        <taxon>Micrococcales</taxon>
        <taxon>Microbacteriaceae</taxon>
        <taxon>Microterricola</taxon>
    </lineage>
</organism>
<dbReference type="PROSITE" id="PS50885">
    <property type="entry name" value="HAMP"/>
    <property type="match status" value="1"/>
</dbReference>
<dbReference type="GO" id="GO:0005524">
    <property type="term" value="F:ATP binding"/>
    <property type="evidence" value="ECO:0007669"/>
    <property type="project" value="UniProtKB-KW"/>
</dbReference>
<reference evidence="19 20" key="1">
    <citation type="journal article" date="2016" name="J. Biotechnol.">
        <title>First complete genome sequence of a species in the genus Microterricola, an extremophilic cold active enzyme producing bacterial strain ERGS5:02 isolated from Sikkim Himalaya.</title>
        <authorList>
            <person name="Himanshu"/>
            <person name="Swarnkar M.K."/>
            <person name="Singh D."/>
            <person name="Kumar R."/>
        </authorList>
    </citation>
    <scope>NUCLEOTIDE SEQUENCE [LARGE SCALE GENOMIC DNA]</scope>
    <source>
        <strain evidence="19 20">ERGS5:02</strain>
    </source>
</reference>
<dbReference type="Gene3D" id="1.10.287.130">
    <property type="match status" value="1"/>
</dbReference>
<dbReference type="InterPro" id="IPR003661">
    <property type="entry name" value="HisK_dim/P_dom"/>
</dbReference>
<evidence type="ECO:0000256" key="7">
    <source>
        <dbReference type="ARBA" id="ARBA00022692"/>
    </source>
</evidence>
<evidence type="ECO:0000256" key="14">
    <source>
        <dbReference type="ARBA" id="ARBA00035305"/>
    </source>
</evidence>
<dbReference type="CDD" id="cd06225">
    <property type="entry name" value="HAMP"/>
    <property type="match status" value="1"/>
</dbReference>
<dbReference type="Pfam" id="PF02518">
    <property type="entry name" value="HATPase_c"/>
    <property type="match status" value="1"/>
</dbReference>
<comment type="catalytic activity">
    <reaction evidence="1">
        <text>ATP + protein L-histidine = ADP + protein N-phospho-L-histidine.</text>
        <dbReference type="EC" id="2.7.13.3"/>
    </reaction>
</comment>
<evidence type="ECO:0000259" key="17">
    <source>
        <dbReference type="PROSITE" id="PS50109"/>
    </source>
</evidence>
<keyword evidence="8" id="KW-0547">Nucleotide-binding</keyword>
<accession>A0A0Y0MXZ0</accession>
<dbReference type="KEGG" id="mvd:AWU67_02190"/>
<gene>
    <name evidence="19" type="ORF">AWU67_02190</name>
</gene>
<dbReference type="RefSeq" id="WP_067226174.1">
    <property type="nucleotide sequence ID" value="NZ_CP014145.1"/>
</dbReference>
<keyword evidence="4" id="KW-1003">Cell membrane</keyword>
<dbReference type="InterPro" id="IPR050736">
    <property type="entry name" value="Sensor_HK_Regulatory"/>
</dbReference>
<dbReference type="Proteomes" id="UP000058305">
    <property type="component" value="Chromosome"/>
</dbReference>
<evidence type="ECO:0000256" key="5">
    <source>
        <dbReference type="ARBA" id="ARBA00022553"/>
    </source>
</evidence>
<dbReference type="FunFam" id="1.10.287.130:FF:000010">
    <property type="entry name" value="Two-component sensor histidine kinase"/>
    <property type="match status" value="1"/>
</dbReference>
<dbReference type="InterPro" id="IPR036097">
    <property type="entry name" value="HisK_dim/P_sf"/>
</dbReference>
<dbReference type="CDD" id="cd00075">
    <property type="entry name" value="HATPase"/>
    <property type="match status" value="1"/>
</dbReference>
<dbReference type="SMART" id="SM00388">
    <property type="entry name" value="HisKA"/>
    <property type="match status" value="1"/>
</dbReference>
<dbReference type="PRINTS" id="PR00344">
    <property type="entry name" value="BCTRLSENSOR"/>
</dbReference>
<evidence type="ECO:0000256" key="10">
    <source>
        <dbReference type="ARBA" id="ARBA00022840"/>
    </source>
</evidence>
<protein>
    <recommendedName>
        <fullName evidence="14">Sensor histidine kinase MtrB</fullName>
        <ecNumber evidence="3">2.7.13.3</ecNumber>
    </recommendedName>
</protein>
<dbReference type="Gene3D" id="6.10.340.10">
    <property type="match status" value="1"/>
</dbReference>
<dbReference type="InterPro" id="IPR003594">
    <property type="entry name" value="HATPase_dom"/>
</dbReference>
<dbReference type="GO" id="GO:0005886">
    <property type="term" value="C:plasma membrane"/>
    <property type="evidence" value="ECO:0007669"/>
    <property type="project" value="UniProtKB-SubCell"/>
</dbReference>
<evidence type="ECO:0000256" key="15">
    <source>
        <dbReference type="SAM" id="MobiDB-lite"/>
    </source>
</evidence>
<feature type="transmembrane region" description="Helical" evidence="16">
    <location>
        <begin position="27"/>
        <end position="47"/>
    </location>
</feature>
<dbReference type="CDD" id="cd00082">
    <property type="entry name" value="HisKA"/>
    <property type="match status" value="1"/>
</dbReference>
<comment type="subcellular location">
    <subcellularLocation>
        <location evidence="2">Cell membrane</location>
        <topology evidence="2">Multi-pass membrane protein</topology>
    </subcellularLocation>
</comment>
<evidence type="ECO:0000259" key="18">
    <source>
        <dbReference type="PROSITE" id="PS50885"/>
    </source>
</evidence>
<evidence type="ECO:0000313" key="19">
    <source>
        <dbReference type="EMBL" id="AMB57869.1"/>
    </source>
</evidence>
<feature type="transmembrane region" description="Helical" evidence="16">
    <location>
        <begin position="204"/>
        <end position="227"/>
    </location>
</feature>
<dbReference type="Gene3D" id="3.30.565.10">
    <property type="entry name" value="Histidine kinase-like ATPase, C-terminal domain"/>
    <property type="match status" value="1"/>
</dbReference>
<dbReference type="SMART" id="SM00304">
    <property type="entry name" value="HAMP"/>
    <property type="match status" value="1"/>
</dbReference>
<dbReference type="SUPFAM" id="SSF47384">
    <property type="entry name" value="Homodimeric domain of signal transducing histidine kinase"/>
    <property type="match status" value="1"/>
</dbReference>
<dbReference type="PANTHER" id="PTHR43711:SF1">
    <property type="entry name" value="HISTIDINE KINASE 1"/>
    <property type="match status" value="1"/>
</dbReference>
<keyword evidence="6" id="KW-0808">Transferase</keyword>
<dbReference type="SUPFAM" id="SSF158472">
    <property type="entry name" value="HAMP domain-like"/>
    <property type="match status" value="1"/>
</dbReference>
<evidence type="ECO:0000256" key="16">
    <source>
        <dbReference type="SAM" id="Phobius"/>
    </source>
</evidence>
<dbReference type="GO" id="GO:0000155">
    <property type="term" value="F:phosphorelay sensor kinase activity"/>
    <property type="evidence" value="ECO:0007669"/>
    <property type="project" value="InterPro"/>
</dbReference>
<dbReference type="InterPro" id="IPR003660">
    <property type="entry name" value="HAMP_dom"/>
</dbReference>
<reference evidence="20" key="2">
    <citation type="submission" date="2016-01" db="EMBL/GenBank/DDBJ databases">
        <title>First complete genome sequence of a species in the genus Microterricola, an extremophilic cold active enzyme producing strain ERGS5:02 isolated from Sikkim Himalaya.</title>
        <authorList>
            <person name="Kumar R."/>
            <person name="Singh D."/>
            <person name="Swarnkar M.K."/>
        </authorList>
    </citation>
    <scope>NUCLEOTIDE SEQUENCE [LARGE SCALE GENOMIC DNA]</scope>
    <source>
        <strain evidence="20">ERGS5:02</strain>
    </source>
</reference>
<evidence type="ECO:0000256" key="3">
    <source>
        <dbReference type="ARBA" id="ARBA00012438"/>
    </source>
</evidence>
<evidence type="ECO:0000256" key="6">
    <source>
        <dbReference type="ARBA" id="ARBA00022679"/>
    </source>
</evidence>
<evidence type="ECO:0000256" key="9">
    <source>
        <dbReference type="ARBA" id="ARBA00022777"/>
    </source>
</evidence>
<evidence type="ECO:0000256" key="8">
    <source>
        <dbReference type="ARBA" id="ARBA00022741"/>
    </source>
</evidence>
<dbReference type="PANTHER" id="PTHR43711">
    <property type="entry name" value="TWO-COMPONENT HISTIDINE KINASE"/>
    <property type="match status" value="1"/>
</dbReference>
<evidence type="ECO:0000256" key="1">
    <source>
        <dbReference type="ARBA" id="ARBA00000085"/>
    </source>
</evidence>
<dbReference type="FunFam" id="3.30.565.10:FF:000013">
    <property type="entry name" value="Two-component sensor histidine kinase"/>
    <property type="match status" value="1"/>
</dbReference>
<dbReference type="AlphaFoldDB" id="A0A0Y0MXZ0"/>
<proteinExistence type="predicted"/>
<evidence type="ECO:0000256" key="2">
    <source>
        <dbReference type="ARBA" id="ARBA00004651"/>
    </source>
</evidence>
<keyword evidence="5" id="KW-0597">Phosphoprotein</keyword>
<keyword evidence="7 16" id="KW-0812">Transmembrane</keyword>
<dbReference type="PROSITE" id="PS50109">
    <property type="entry name" value="HIS_KIN"/>
    <property type="match status" value="1"/>
</dbReference>
<evidence type="ECO:0000256" key="12">
    <source>
        <dbReference type="ARBA" id="ARBA00023012"/>
    </source>
</evidence>
<dbReference type="SMART" id="SM00387">
    <property type="entry name" value="HATPase_c"/>
    <property type="match status" value="1"/>
</dbReference>
<dbReference type="InterPro" id="IPR004358">
    <property type="entry name" value="Sig_transdc_His_kin-like_C"/>
</dbReference>
<dbReference type="EC" id="2.7.13.3" evidence="3"/>
<name>A0A0Y0MXZ0_9MICO</name>
<evidence type="ECO:0000256" key="4">
    <source>
        <dbReference type="ARBA" id="ARBA00022475"/>
    </source>
</evidence>
<feature type="compositionally biased region" description="Basic and acidic residues" evidence="15">
    <location>
        <begin position="523"/>
        <end position="540"/>
    </location>
</feature>
<feature type="domain" description="Histidine kinase" evidence="17">
    <location>
        <begin position="291"/>
        <end position="508"/>
    </location>
</feature>
<dbReference type="Pfam" id="PF00672">
    <property type="entry name" value="HAMP"/>
    <property type="match status" value="1"/>
</dbReference>
<keyword evidence="9 19" id="KW-0418">Kinase</keyword>
<feature type="region of interest" description="Disordered" evidence="15">
    <location>
        <begin position="507"/>
        <end position="540"/>
    </location>
</feature>
<dbReference type="InterPro" id="IPR005467">
    <property type="entry name" value="His_kinase_dom"/>
</dbReference>
<feature type="domain" description="HAMP" evidence="18">
    <location>
        <begin position="224"/>
        <end position="276"/>
    </location>
</feature>
<keyword evidence="13 16" id="KW-0472">Membrane</keyword>